<evidence type="ECO:0000313" key="1">
    <source>
        <dbReference type="EMBL" id="MBX28775.1"/>
    </source>
</evidence>
<reference evidence="1" key="1">
    <citation type="submission" date="2018-02" db="EMBL/GenBank/DDBJ databases">
        <title>Rhizophora mucronata_Transcriptome.</title>
        <authorList>
            <person name="Meera S.P."/>
            <person name="Sreeshan A."/>
            <person name="Augustine A."/>
        </authorList>
    </citation>
    <scope>NUCLEOTIDE SEQUENCE</scope>
    <source>
        <tissue evidence="1">Leaf</tissue>
    </source>
</reference>
<organism evidence="1">
    <name type="scientific">Rhizophora mucronata</name>
    <name type="common">Asiatic mangrove</name>
    <dbReference type="NCBI Taxonomy" id="61149"/>
    <lineage>
        <taxon>Eukaryota</taxon>
        <taxon>Viridiplantae</taxon>
        <taxon>Streptophyta</taxon>
        <taxon>Embryophyta</taxon>
        <taxon>Tracheophyta</taxon>
        <taxon>Spermatophyta</taxon>
        <taxon>Magnoliopsida</taxon>
        <taxon>eudicotyledons</taxon>
        <taxon>Gunneridae</taxon>
        <taxon>Pentapetalae</taxon>
        <taxon>rosids</taxon>
        <taxon>fabids</taxon>
        <taxon>Malpighiales</taxon>
        <taxon>Rhizophoraceae</taxon>
        <taxon>Rhizophora</taxon>
    </lineage>
</organism>
<dbReference type="AlphaFoldDB" id="A0A2P2MEU9"/>
<protein>
    <submittedName>
        <fullName evidence="1">Uncharacterized protein</fullName>
    </submittedName>
</protein>
<accession>A0A2P2MEU9</accession>
<dbReference type="EMBL" id="GGEC01048291">
    <property type="protein sequence ID" value="MBX28775.1"/>
    <property type="molecule type" value="Transcribed_RNA"/>
</dbReference>
<proteinExistence type="predicted"/>
<sequence length="16" mass="1717">MLPLVLGVGLNEGKNY</sequence>
<name>A0A2P2MEU9_RHIMU</name>